<sequence>MLVAAFAIRRDMRELYHIKREASSLTEETKENDIESGKLIEGNSPNDPETLRDTSSFEETKDVESGEELTEGNGPNDPKTLTDASSFEETKDIESGEELTEGNGPNDPKTLTDASSFEETKDIESSEELTEGNGPNDPKTLTDASSFLVWLLTMITGVCGMFLFSMMSAEEPNLMTLDAVGGLGGLTSLGIFFLEIVFSFNKEKRREETDEEKKKERKEDKENRKELVERMKAKKGTVLVNQKELGDRKEEISEEVKAEQEKILKEILKEILNFEGDLTEFLEHKGYEEEGWKTLEGYCPDVKMEAKYLEPEKGNRSVCMGKAETTVNCSMEEAAAWAFDFCSKERMRISREEGNPARCVWKKGEGNRENETTVATVKSSPSRIIDSREFVVRQFWMVKEKKIWIVFIDADDEVDYKTVNKKFLSSTKVPSKTTRASTKGYYCFEDIDAERCKSMLSNPYLNPTVPIGV</sequence>
<dbReference type="EMBL" id="BRXX01000198">
    <property type="protein sequence ID" value="GMH97290.1"/>
    <property type="molecule type" value="Genomic_DNA"/>
</dbReference>
<keyword evidence="4" id="KW-1185">Reference proteome</keyword>
<feature type="transmembrane region" description="Helical" evidence="2">
    <location>
        <begin position="179"/>
        <end position="198"/>
    </location>
</feature>
<evidence type="ECO:0000313" key="4">
    <source>
        <dbReference type="Proteomes" id="UP001165160"/>
    </source>
</evidence>
<feature type="transmembrane region" description="Helical" evidence="2">
    <location>
        <begin position="147"/>
        <end position="167"/>
    </location>
</feature>
<dbReference type="Proteomes" id="UP001165160">
    <property type="component" value="Unassembled WGS sequence"/>
</dbReference>
<reference evidence="4" key="1">
    <citation type="journal article" date="2023" name="Commun. Biol.">
        <title>Genome analysis of Parmales, the sister group of diatoms, reveals the evolutionary specialization of diatoms from phago-mixotrophs to photoautotrophs.</title>
        <authorList>
            <person name="Ban H."/>
            <person name="Sato S."/>
            <person name="Yoshikawa S."/>
            <person name="Yamada K."/>
            <person name="Nakamura Y."/>
            <person name="Ichinomiya M."/>
            <person name="Sato N."/>
            <person name="Blanc-Mathieu R."/>
            <person name="Endo H."/>
            <person name="Kuwata A."/>
            <person name="Ogata H."/>
        </authorList>
    </citation>
    <scope>NUCLEOTIDE SEQUENCE [LARGE SCALE GENOMIC DNA]</scope>
    <source>
        <strain evidence="4">NIES 3699</strain>
    </source>
</reference>
<keyword evidence="2" id="KW-1133">Transmembrane helix</keyword>
<keyword evidence="2" id="KW-0812">Transmembrane</keyword>
<accession>A0A9W7C056</accession>
<organism evidence="3 4">
    <name type="scientific">Triparma verrucosa</name>
    <dbReference type="NCBI Taxonomy" id="1606542"/>
    <lineage>
        <taxon>Eukaryota</taxon>
        <taxon>Sar</taxon>
        <taxon>Stramenopiles</taxon>
        <taxon>Ochrophyta</taxon>
        <taxon>Bolidophyceae</taxon>
        <taxon>Parmales</taxon>
        <taxon>Triparmaceae</taxon>
        <taxon>Triparma</taxon>
    </lineage>
</organism>
<feature type="region of interest" description="Disordered" evidence="1">
    <location>
        <begin position="21"/>
        <end position="139"/>
    </location>
</feature>
<gene>
    <name evidence="3" type="ORF">TrVE_jg4030</name>
</gene>
<feature type="compositionally biased region" description="Basic and acidic residues" evidence="1">
    <location>
        <begin position="21"/>
        <end position="38"/>
    </location>
</feature>
<name>A0A9W7C056_9STRA</name>
<feature type="region of interest" description="Disordered" evidence="1">
    <location>
        <begin position="205"/>
        <end position="225"/>
    </location>
</feature>
<dbReference type="AlphaFoldDB" id="A0A9W7C056"/>
<keyword evidence="2" id="KW-0472">Membrane</keyword>
<proteinExistence type="predicted"/>
<evidence type="ECO:0000256" key="2">
    <source>
        <dbReference type="SAM" id="Phobius"/>
    </source>
</evidence>
<comment type="caution">
    <text evidence="3">The sequence shown here is derived from an EMBL/GenBank/DDBJ whole genome shotgun (WGS) entry which is preliminary data.</text>
</comment>
<protein>
    <submittedName>
        <fullName evidence="3">Uncharacterized protein</fullName>
    </submittedName>
</protein>
<dbReference type="SUPFAM" id="SSF55961">
    <property type="entry name" value="Bet v1-like"/>
    <property type="match status" value="1"/>
</dbReference>
<evidence type="ECO:0000313" key="3">
    <source>
        <dbReference type="EMBL" id="GMH97290.1"/>
    </source>
</evidence>
<evidence type="ECO:0000256" key="1">
    <source>
        <dbReference type="SAM" id="MobiDB-lite"/>
    </source>
</evidence>